<keyword evidence="11" id="KW-0175">Coiled coil</keyword>
<dbReference type="SUPFAM" id="SSF57850">
    <property type="entry name" value="RING/U-box"/>
    <property type="match status" value="1"/>
</dbReference>
<dbReference type="Gene3D" id="3.30.40.10">
    <property type="entry name" value="Zinc/RING finger domain, C3HC4 (zinc finger)"/>
    <property type="match status" value="1"/>
</dbReference>
<dbReference type="NCBIfam" id="TIGR00570">
    <property type="entry name" value="cdk7"/>
    <property type="match status" value="1"/>
</dbReference>
<dbReference type="GO" id="GO:0061575">
    <property type="term" value="F:cyclin-dependent protein serine/threonine kinase activator activity"/>
    <property type="evidence" value="ECO:0007669"/>
    <property type="project" value="InterPro"/>
</dbReference>
<evidence type="ECO:0000256" key="1">
    <source>
        <dbReference type="ARBA" id="ARBA00004123"/>
    </source>
</evidence>
<dbReference type="EMBL" id="GL888528">
    <property type="protein sequence ID" value="EGI59757.1"/>
    <property type="molecule type" value="Genomic_DNA"/>
</dbReference>
<evidence type="ECO:0000313" key="15">
    <source>
        <dbReference type="Proteomes" id="UP000007755"/>
    </source>
</evidence>
<evidence type="ECO:0000256" key="4">
    <source>
        <dbReference type="ARBA" id="ARBA00022833"/>
    </source>
</evidence>
<dbReference type="InterPro" id="IPR013083">
    <property type="entry name" value="Znf_RING/FYVE/PHD"/>
</dbReference>
<organism evidence="15">
    <name type="scientific">Acromyrmex echinatior</name>
    <name type="common">Panamanian leafcutter ant</name>
    <name type="synonym">Acromyrmex octospinosus echinatior</name>
    <dbReference type="NCBI Taxonomy" id="103372"/>
    <lineage>
        <taxon>Eukaryota</taxon>
        <taxon>Metazoa</taxon>
        <taxon>Ecdysozoa</taxon>
        <taxon>Arthropoda</taxon>
        <taxon>Hexapoda</taxon>
        <taxon>Insecta</taxon>
        <taxon>Pterygota</taxon>
        <taxon>Neoptera</taxon>
        <taxon>Endopterygota</taxon>
        <taxon>Hymenoptera</taxon>
        <taxon>Apocrita</taxon>
        <taxon>Aculeata</taxon>
        <taxon>Formicoidea</taxon>
        <taxon>Formicidae</taxon>
        <taxon>Myrmicinae</taxon>
        <taxon>Acromyrmex</taxon>
    </lineage>
</organism>
<keyword evidence="14" id="KW-0808">Transferase</keyword>
<feature type="coiled-coil region" evidence="11">
    <location>
        <begin position="251"/>
        <end position="319"/>
    </location>
</feature>
<dbReference type="CDD" id="cd16517">
    <property type="entry name" value="RING-HC_MAT1"/>
    <property type="match status" value="1"/>
</dbReference>
<dbReference type="InterPro" id="IPR057657">
    <property type="entry name" value="MAT1_CAK-anch"/>
</dbReference>
<evidence type="ECO:0000256" key="12">
    <source>
        <dbReference type="SAM" id="MobiDB-lite"/>
    </source>
</evidence>
<dbReference type="Proteomes" id="UP000007755">
    <property type="component" value="Unassembled WGS sequence"/>
</dbReference>
<protein>
    <recommendedName>
        <fullName evidence="6">CDK-activating kinase assembly factor MAT1</fullName>
    </recommendedName>
    <alternativeName>
        <fullName evidence="9">CDK7/cyclin-H assembly factor</fullName>
    </alternativeName>
    <alternativeName>
        <fullName evidence="7">Menage a trois</fullName>
    </alternativeName>
    <alternativeName>
        <fullName evidence="8">RING finger protein MAT1</fullName>
    </alternativeName>
</protein>
<keyword evidence="15" id="KW-1185">Reference proteome</keyword>
<dbReference type="InterPro" id="IPR015877">
    <property type="entry name" value="MAT1_centre"/>
</dbReference>
<evidence type="ECO:0000259" key="13">
    <source>
        <dbReference type="PROSITE" id="PS50089"/>
    </source>
</evidence>
<evidence type="ECO:0000256" key="5">
    <source>
        <dbReference type="ARBA" id="ARBA00023242"/>
    </source>
</evidence>
<proteinExistence type="predicted"/>
<dbReference type="InParanoid" id="F4X185"/>
<keyword evidence="5" id="KW-0539">Nucleus</keyword>
<keyword evidence="2" id="KW-0479">Metal-binding</keyword>
<dbReference type="InterPro" id="IPR017907">
    <property type="entry name" value="Znf_RING_CS"/>
</dbReference>
<sequence length="456" mass="51786">MNRVAAKNHAILFPTVVPTVFPVGDRRVSGASWRRSSGRSYDDDRHAVVVVVVPLSRKGDDLESAGASGRERTDPANEGSTRCTDCRAKLKRTDSACATRLCAALRGPGETPCHLSSPHAPLSRPLTRGALCEEMRMDEQACPRCKTTKYRNPSLKLMVNICGHTLCESCVDLLFLKGSGSCPECKIPLRRTNFRVQMFEDSMVEKEVNIRKRILRDFNKREEDFSTLREYNDYLEEIETIIYNLANNIDVIETNKKIEQYKKDNKEQISKSKAKLGRNEYELEEMIELEKQKEEERRIEIAKEEVETKKKKIREKEALIDELTFSDANAKNIVESFASAIQTQKKEAKALSSIRATQFSTGIKFNNQGNQSYTVPKIEEGPLYSYTPIWQQIEGPSPPNWRELQARGYVSHIRNECQVERAGGFKAHVACLRALQEAMAGLYHNPSQRQAEFATI</sequence>
<dbReference type="AlphaFoldDB" id="F4X185"/>
<keyword evidence="4" id="KW-0862">Zinc</keyword>
<dbReference type="STRING" id="103372.F4X185"/>
<dbReference type="Pfam" id="PF25811">
    <property type="entry name" value="CAK-anch_MAT1"/>
    <property type="match status" value="1"/>
</dbReference>
<dbReference type="Pfam" id="PF17121">
    <property type="entry name" value="zf-C3HC4_5"/>
    <property type="match status" value="1"/>
</dbReference>
<dbReference type="GO" id="GO:0008270">
    <property type="term" value="F:zinc ion binding"/>
    <property type="evidence" value="ECO:0007669"/>
    <property type="project" value="UniProtKB-KW"/>
</dbReference>
<dbReference type="FunCoup" id="F4X185">
    <property type="interactions" value="1260"/>
</dbReference>
<feature type="domain" description="RING-type" evidence="13">
    <location>
        <begin position="142"/>
        <end position="186"/>
    </location>
</feature>
<dbReference type="GO" id="GO:0006357">
    <property type="term" value="P:regulation of transcription by RNA polymerase II"/>
    <property type="evidence" value="ECO:0007669"/>
    <property type="project" value="TreeGrafter"/>
</dbReference>
<dbReference type="PROSITE" id="PS50089">
    <property type="entry name" value="ZF_RING_2"/>
    <property type="match status" value="1"/>
</dbReference>
<dbReference type="InterPro" id="IPR001841">
    <property type="entry name" value="Znf_RING"/>
</dbReference>
<evidence type="ECO:0000313" key="14">
    <source>
        <dbReference type="EMBL" id="EGI59757.1"/>
    </source>
</evidence>
<dbReference type="PANTHER" id="PTHR12683:SF13">
    <property type="entry name" value="CDK-ACTIVATING KINASE ASSEMBLY FACTOR MAT1"/>
    <property type="match status" value="1"/>
</dbReference>
<accession>F4X185</accession>
<evidence type="ECO:0000256" key="9">
    <source>
        <dbReference type="ARBA" id="ARBA00083888"/>
    </source>
</evidence>
<comment type="subcellular location">
    <subcellularLocation>
        <location evidence="1">Nucleus</location>
    </subcellularLocation>
</comment>
<keyword evidence="14" id="KW-0418">Kinase</keyword>
<evidence type="ECO:0000256" key="8">
    <source>
        <dbReference type="ARBA" id="ARBA00077720"/>
    </source>
</evidence>
<evidence type="ECO:0000256" key="2">
    <source>
        <dbReference type="ARBA" id="ARBA00022723"/>
    </source>
</evidence>
<feature type="region of interest" description="Disordered" evidence="12">
    <location>
        <begin position="60"/>
        <end position="81"/>
    </location>
</feature>
<dbReference type="GO" id="GO:0016301">
    <property type="term" value="F:kinase activity"/>
    <property type="evidence" value="ECO:0007669"/>
    <property type="project" value="UniProtKB-KW"/>
</dbReference>
<keyword evidence="3 10" id="KW-0863">Zinc-finger</keyword>
<evidence type="ECO:0000256" key="10">
    <source>
        <dbReference type="PROSITE-ProRule" id="PRU00175"/>
    </source>
</evidence>
<reference evidence="14" key="1">
    <citation type="submission" date="2011-02" db="EMBL/GenBank/DDBJ databases">
        <title>The genome of the leaf-cutting ant Acromyrmex echinatior suggests key adaptations to social evolution and fungus farming.</title>
        <authorList>
            <person name="Nygaard S."/>
            <person name="Zhang G."/>
        </authorList>
    </citation>
    <scope>NUCLEOTIDE SEQUENCE</scope>
</reference>
<dbReference type="Pfam" id="PF06391">
    <property type="entry name" value="MAT1"/>
    <property type="match status" value="1"/>
</dbReference>
<dbReference type="eggNOG" id="KOG3800">
    <property type="taxonomic scope" value="Eukaryota"/>
</dbReference>
<dbReference type="FunFam" id="3.30.40.10:FF:000037">
    <property type="entry name" value="Cdk-activating kinase assembly factor MAT1, centre"/>
    <property type="match status" value="1"/>
</dbReference>
<dbReference type="InterPro" id="IPR004575">
    <property type="entry name" value="MAT1/Tfb3"/>
</dbReference>
<name>F4X185_ACREC</name>
<evidence type="ECO:0000256" key="7">
    <source>
        <dbReference type="ARBA" id="ARBA00077380"/>
    </source>
</evidence>
<dbReference type="GO" id="GO:0006289">
    <property type="term" value="P:nucleotide-excision repair"/>
    <property type="evidence" value="ECO:0007669"/>
    <property type="project" value="InterPro"/>
</dbReference>
<dbReference type="GO" id="GO:0005675">
    <property type="term" value="C:transcription factor TFIIH holo complex"/>
    <property type="evidence" value="ECO:0007669"/>
    <property type="project" value="InterPro"/>
</dbReference>
<gene>
    <name evidence="14" type="ORF">G5I_12044</name>
</gene>
<dbReference type="PROSITE" id="PS00518">
    <property type="entry name" value="ZF_RING_1"/>
    <property type="match status" value="1"/>
</dbReference>
<evidence type="ECO:0000256" key="11">
    <source>
        <dbReference type="SAM" id="Coils"/>
    </source>
</evidence>
<dbReference type="OrthoDB" id="5963at2759"/>
<dbReference type="PANTHER" id="PTHR12683">
    <property type="entry name" value="CDK-ACTIVATING KINASE ASSEMBLY FACTOR MAT1"/>
    <property type="match status" value="1"/>
</dbReference>
<evidence type="ECO:0000256" key="6">
    <source>
        <dbReference type="ARBA" id="ARBA00074719"/>
    </source>
</evidence>
<evidence type="ECO:0000256" key="3">
    <source>
        <dbReference type="ARBA" id="ARBA00022771"/>
    </source>
</evidence>